<protein>
    <recommendedName>
        <fullName evidence="7">6-methylsalicylate decarboxylase</fullName>
        <ecNumber evidence="7">4.1.1.52</ecNumber>
    </recommendedName>
</protein>
<keyword evidence="3 8" id="KW-0210">Decarboxylase</keyword>
<name>A0A8H3J647_9LECA</name>
<dbReference type="InterPro" id="IPR032465">
    <property type="entry name" value="ACMSD"/>
</dbReference>
<dbReference type="GO" id="GO:0046872">
    <property type="term" value="F:metal ion binding"/>
    <property type="evidence" value="ECO:0007669"/>
    <property type="project" value="UniProtKB-KW"/>
</dbReference>
<dbReference type="Gene3D" id="3.20.20.140">
    <property type="entry name" value="Metal-dependent hydrolases"/>
    <property type="match status" value="1"/>
</dbReference>
<sequence length="383" mass="43063">MAIEDIERIDTHAHVVPPFWKEYCQETGYGQADGIAEIPEWSAEAHLDLMKQVRVKKSILSITSPGTHLVPHMTRKMTRDCNEYIAKLTRKNRDKFGFWATLPLPDVAGSLTELEYALDKLDADGIVMLTNYNGRYVGDKEFDPVFKELNRRKVTVFIHPTTPCIKTPMGPMQASPISNWPSLIFEFIFEDTRGILNLFLTGMIDTYPDIRYISSHAGGSMFALAERFSIIAGHGGPETWPSLTPAGVRKALKEKFFFDLAGFPFQGRIQGLLEYVDASRLLYGSDFPYTPAENIVQSSASMDKELPGWFPDEEDQKKAYYKNAEALLSGSSYSHKRGVDEKEYEGKERQAIYCEELGPDLVLLRDVVGPAIQKLLQSSGAKA</sequence>
<reference evidence="10" key="1">
    <citation type="submission" date="2021-03" db="EMBL/GenBank/DDBJ databases">
        <authorList>
            <person name="Tagirdzhanova G."/>
        </authorList>
    </citation>
    <scope>NUCLEOTIDE SEQUENCE</scope>
</reference>
<dbReference type="GO" id="GO:0047596">
    <property type="term" value="F:6-methylsalicylate decarboxylase activity"/>
    <property type="evidence" value="ECO:0007669"/>
    <property type="project" value="UniProtKB-EC"/>
</dbReference>
<dbReference type="Proteomes" id="UP000664534">
    <property type="component" value="Unassembled WGS sequence"/>
</dbReference>
<dbReference type="GO" id="GO:0016787">
    <property type="term" value="F:hydrolase activity"/>
    <property type="evidence" value="ECO:0007669"/>
    <property type="project" value="InterPro"/>
</dbReference>
<evidence type="ECO:0000313" key="10">
    <source>
        <dbReference type="EMBL" id="CAF9941466.1"/>
    </source>
</evidence>
<proteinExistence type="inferred from homology"/>
<organism evidence="10 11">
    <name type="scientific">Imshaugia aleurites</name>
    <dbReference type="NCBI Taxonomy" id="172621"/>
    <lineage>
        <taxon>Eukaryota</taxon>
        <taxon>Fungi</taxon>
        <taxon>Dikarya</taxon>
        <taxon>Ascomycota</taxon>
        <taxon>Pezizomycotina</taxon>
        <taxon>Lecanoromycetes</taxon>
        <taxon>OSLEUM clade</taxon>
        <taxon>Lecanoromycetidae</taxon>
        <taxon>Lecanorales</taxon>
        <taxon>Lecanorineae</taxon>
        <taxon>Parmeliaceae</taxon>
        <taxon>Imshaugia</taxon>
    </lineage>
</organism>
<comment type="caution">
    <text evidence="10">The sequence shown here is derived from an EMBL/GenBank/DDBJ whole genome shotgun (WGS) entry which is preliminary data.</text>
</comment>
<evidence type="ECO:0000256" key="7">
    <source>
        <dbReference type="ARBA" id="ARBA00038889"/>
    </source>
</evidence>
<dbReference type="InterPro" id="IPR006680">
    <property type="entry name" value="Amidohydro-rel"/>
</dbReference>
<evidence type="ECO:0000259" key="9">
    <source>
        <dbReference type="Pfam" id="PF04909"/>
    </source>
</evidence>
<evidence type="ECO:0000256" key="3">
    <source>
        <dbReference type="ARBA" id="ARBA00022793"/>
    </source>
</evidence>
<keyword evidence="5 8" id="KW-0456">Lyase</keyword>
<evidence type="ECO:0000256" key="6">
    <source>
        <dbReference type="ARBA" id="ARBA00036832"/>
    </source>
</evidence>
<dbReference type="EMBL" id="CAJPDT010000149">
    <property type="protein sequence ID" value="CAF9941466.1"/>
    <property type="molecule type" value="Genomic_DNA"/>
</dbReference>
<evidence type="ECO:0000256" key="1">
    <source>
        <dbReference type="ARBA" id="ARBA00005871"/>
    </source>
</evidence>
<accession>A0A8H3J647</accession>
<evidence type="ECO:0000256" key="5">
    <source>
        <dbReference type="ARBA" id="ARBA00023239"/>
    </source>
</evidence>
<dbReference type="SUPFAM" id="SSF51556">
    <property type="entry name" value="Metallo-dependent hydrolases"/>
    <property type="match status" value="1"/>
</dbReference>
<evidence type="ECO:0000256" key="8">
    <source>
        <dbReference type="RuleBase" id="RU366045"/>
    </source>
</evidence>
<evidence type="ECO:0000313" key="11">
    <source>
        <dbReference type="Proteomes" id="UP000664534"/>
    </source>
</evidence>
<evidence type="ECO:0000256" key="4">
    <source>
        <dbReference type="ARBA" id="ARBA00022833"/>
    </source>
</evidence>
<gene>
    <name evidence="10" type="ORF">IMSHALPRED_002587</name>
</gene>
<dbReference type="OrthoDB" id="2832284at2759"/>
<feature type="domain" description="Amidohydrolase-related" evidence="9">
    <location>
        <begin position="9"/>
        <end position="328"/>
    </location>
</feature>
<dbReference type="InterPro" id="IPR032466">
    <property type="entry name" value="Metal_Hydrolase"/>
</dbReference>
<dbReference type="EC" id="4.1.1.52" evidence="7"/>
<keyword evidence="11" id="KW-1185">Reference proteome</keyword>
<evidence type="ECO:0000256" key="2">
    <source>
        <dbReference type="ARBA" id="ARBA00022723"/>
    </source>
</evidence>
<keyword evidence="4" id="KW-0862">Zinc</keyword>
<comment type="similarity">
    <text evidence="1">Belongs to the metallo-dependent hydrolases superfamily. ACMSD family.</text>
</comment>
<comment type="catalytic activity">
    <reaction evidence="6">
        <text>6-methylsalicylate + H(+) = 3-methylphenol + CO2</text>
        <dbReference type="Rhea" id="RHEA:23112"/>
        <dbReference type="ChEBI" id="CHEBI:15378"/>
        <dbReference type="ChEBI" id="CHEBI:16526"/>
        <dbReference type="ChEBI" id="CHEBI:17231"/>
        <dbReference type="ChEBI" id="CHEBI:36658"/>
        <dbReference type="EC" id="4.1.1.52"/>
    </reaction>
    <physiologicalReaction direction="left-to-right" evidence="6">
        <dbReference type="Rhea" id="RHEA:23113"/>
    </physiologicalReaction>
</comment>
<dbReference type="PANTHER" id="PTHR21240:SF29">
    <property type="entry name" value="AMIDOHYDROLASE-RELATED DOMAIN-CONTAINING PROTEIN"/>
    <property type="match status" value="1"/>
</dbReference>
<dbReference type="GO" id="GO:0019748">
    <property type="term" value="P:secondary metabolic process"/>
    <property type="evidence" value="ECO:0007669"/>
    <property type="project" value="TreeGrafter"/>
</dbReference>
<dbReference type="GO" id="GO:0005829">
    <property type="term" value="C:cytosol"/>
    <property type="evidence" value="ECO:0007669"/>
    <property type="project" value="TreeGrafter"/>
</dbReference>
<keyword evidence="2" id="KW-0479">Metal-binding</keyword>
<dbReference type="Pfam" id="PF04909">
    <property type="entry name" value="Amidohydro_2"/>
    <property type="match status" value="1"/>
</dbReference>
<dbReference type="AlphaFoldDB" id="A0A8H3J647"/>
<dbReference type="PANTHER" id="PTHR21240">
    <property type="entry name" value="2-AMINO-3-CARBOXYLMUCONATE-6-SEMIALDEHYDE DECARBOXYLASE"/>
    <property type="match status" value="1"/>
</dbReference>